<dbReference type="InterPro" id="IPR007061">
    <property type="entry name" value="MST-like"/>
</dbReference>
<reference evidence="1 2" key="1">
    <citation type="submission" date="2023-03" db="EMBL/GenBank/DDBJ databases">
        <title>YIM 133296 draft genome.</title>
        <authorList>
            <person name="Xiong L."/>
        </authorList>
    </citation>
    <scope>NUCLEOTIDE SEQUENCE [LARGE SCALE GENOMIC DNA]</scope>
    <source>
        <strain evidence="1 2">YIM 133296</strain>
    </source>
</reference>
<dbReference type="Proteomes" id="UP001528912">
    <property type="component" value="Unassembled WGS sequence"/>
</dbReference>
<keyword evidence="2" id="KW-1185">Reference proteome</keyword>
<dbReference type="EMBL" id="JAROAV010000050">
    <property type="protein sequence ID" value="MDF8266122.1"/>
    <property type="molecule type" value="Genomic_DNA"/>
</dbReference>
<dbReference type="Gene3D" id="1.20.120.450">
    <property type="entry name" value="dinb family like domain"/>
    <property type="match status" value="1"/>
</dbReference>
<proteinExistence type="predicted"/>
<name>A0ABT6CB46_9MICO</name>
<evidence type="ECO:0000313" key="2">
    <source>
        <dbReference type="Proteomes" id="UP001528912"/>
    </source>
</evidence>
<dbReference type="RefSeq" id="WP_277193349.1">
    <property type="nucleotide sequence ID" value="NZ_JAROAV010000050.1"/>
</dbReference>
<gene>
    <name evidence="1" type="ORF">P4R38_17875</name>
</gene>
<comment type="caution">
    <text evidence="1">The sequence shown here is derived from an EMBL/GenBank/DDBJ whole genome shotgun (WGS) entry which is preliminary data.</text>
</comment>
<dbReference type="SUPFAM" id="SSF109854">
    <property type="entry name" value="DinB/YfiT-like putative metalloenzymes"/>
    <property type="match status" value="1"/>
</dbReference>
<dbReference type="InterPro" id="IPR034660">
    <property type="entry name" value="DinB/YfiT-like"/>
</dbReference>
<protein>
    <submittedName>
        <fullName evidence="1">DinB family protein</fullName>
    </submittedName>
</protein>
<organism evidence="1 2">
    <name type="scientific">Luteipulveratus flavus</name>
    <dbReference type="NCBI Taxonomy" id="3031728"/>
    <lineage>
        <taxon>Bacteria</taxon>
        <taxon>Bacillati</taxon>
        <taxon>Actinomycetota</taxon>
        <taxon>Actinomycetes</taxon>
        <taxon>Micrococcales</taxon>
        <taxon>Dermacoccaceae</taxon>
        <taxon>Luteipulveratus</taxon>
    </lineage>
</organism>
<evidence type="ECO:0000313" key="1">
    <source>
        <dbReference type="EMBL" id="MDF8266122.1"/>
    </source>
</evidence>
<accession>A0ABT6CB46</accession>
<dbReference type="Pfam" id="PF04978">
    <property type="entry name" value="MST"/>
    <property type="match status" value="1"/>
</dbReference>
<sequence length="164" mass="17927">MTDRETTLLLGALRSQREHVVTMVDGLDDEQARRPVLPSGWSCLGLLKHLAHSDEHYWFACVVGGEPVDGSLCADGADWRVGDDSTLADLVALYREHGARADTVLAATTLDAPPAYTDPAWETWGMGFPDVRSVVLHVITETAVHAGHLDATRELIDGRQWVTL</sequence>